<dbReference type="EMBL" id="JADNYJ010000031">
    <property type="protein sequence ID" value="KAF8903316.1"/>
    <property type="molecule type" value="Genomic_DNA"/>
</dbReference>
<gene>
    <name evidence="2" type="ORF">CPB84DRAFT_787041</name>
</gene>
<name>A0A9P5NQY5_GYMJU</name>
<feature type="compositionally biased region" description="Basic and acidic residues" evidence="1">
    <location>
        <begin position="1"/>
        <end position="11"/>
    </location>
</feature>
<accession>A0A9P5NQY5</accession>
<evidence type="ECO:0000313" key="3">
    <source>
        <dbReference type="Proteomes" id="UP000724874"/>
    </source>
</evidence>
<protein>
    <submittedName>
        <fullName evidence="2">Uncharacterized protein</fullName>
    </submittedName>
</protein>
<evidence type="ECO:0000256" key="1">
    <source>
        <dbReference type="SAM" id="MobiDB-lite"/>
    </source>
</evidence>
<dbReference type="Proteomes" id="UP000724874">
    <property type="component" value="Unassembled WGS sequence"/>
</dbReference>
<proteinExistence type="predicted"/>
<reference evidence="2" key="1">
    <citation type="submission" date="2020-11" db="EMBL/GenBank/DDBJ databases">
        <authorList>
            <consortium name="DOE Joint Genome Institute"/>
            <person name="Ahrendt S."/>
            <person name="Riley R."/>
            <person name="Andreopoulos W."/>
            <person name="LaButti K."/>
            <person name="Pangilinan J."/>
            <person name="Ruiz-duenas F.J."/>
            <person name="Barrasa J.M."/>
            <person name="Sanchez-Garcia M."/>
            <person name="Camarero S."/>
            <person name="Miyauchi S."/>
            <person name="Serrano A."/>
            <person name="Linde D."/>
            <person name="Babiker R."/>
            <person name="Drula E."/>
            <person name="Ayuso-Fernandez I."/>
            <person name="Pacheco R."/>
            <person name="Padilla G."/>
            <person name="Ferreira P."/>
            <person name="Barriuso J."/>
            <person name="Kellner H."/>
            <person name="Castanera R."/>
            <person name="Alfaro M."/>
            <person name="Ramirez L."/>
            <person name="Pisabarro A.G."/>
            <person name="Kuo A."/>
            <person name="Tritt A."/>
            <person name="Lipzen A."/>
            <person name="He G."/>
            <person name="Yan M."/>
            <person name="Ng V."/>
            <person name="Cullen D."/>
            <person name="Martin F."/>
            <person name="Rosso M.-N."/>
            <person name="Henrissat B."/>
            <person name="Hibbett D."/>
            <person name="Martinez A.T."/>
            <person name="Grigoriev I.V."/>
        </authorList>
    </citation>
    <scope>NUCLEOTIDE SEQUENCE</scope>
    <source>
        <strain evidence="2">AH 44721</strain>
    </source>
</reference>
<comment type="caution">
    <text evidence="2">The sequence shown here is derived from an EMBL/GenBank/DDBJ whole genome shotgun (WGS) entry which is preliminary data.</text>
</comment>
<sequence>MRKRREEEGHGRRQQCRDGMVTSERGVIQPTAQRCNVGTVVRGDRAVGGKGKPKLKLKLNKLNLNSDSPLKVKARGCPKKLIAINRLSKTVVWDQKPRKKKSIIIQPITPNETIEKIEEPQGKAERRERKKKGKNNTLLEYASVICSSCPL</sequence>
<dbReference type="AlphaFoldDB" id="A0A9P5NQY5"/>
<evidence type="ECO:0000313" key="2">
    <source>
        <dbReference type="EMBL" id="KAF8903316.1"/>
    </source>
</evidence>
<feature type="region of interest" description="Disordered" evidence="1">
    <location>
        <begin position="1"/>
        <end position="21"/>
    </location>
</feature>
<keyword evidence="3" id="KW-1185">Reference proteome</keyword>
<organism evidence="2 3">
    <name type="scientific">Gymnopilus junonius</name>
    <name type="common">Spectacular rustgill mushroom</name>
    <name type="synonym">Gymnopilus spectabilis subsp. junonius</name>
    <dbReference type="NCBI Taxonomy" id="109634"/>
    <lineage>
        <taxon>Eukaryota</taxon>
        <taxon>Fungi</taxon>
        <taxon>Dikarya</taxon>
        <taxon>Basidiomycota</taxon>
        <taxon>Agaricomycotina</taxon>
        <taxon>Agaricomycetes</taxon>
        <taxon>Agaricomycetidae</taxon>
        <taxon>Agaricales</taxon>
        <taxon>Agaricineae</taxon>
        <taxon>Hymenogastraceae</taxon>
        <taxon>Gymnopilus</taxon>
    </lineage>
</organism>